<evidence type="ECO:0000313" key="5">
    <source>
        <dbReference type="Proteomes" id="UP001078443"/>
    </source>
</evidence>
<dbReference type="NCBIfam" id="TIGR00254">
    <property type="entry name" value="GGDEF"/>
    <property type="match status" value="1"/>
</dbReference>
<evidence type="ECO:0000259" key="3">
    <source>
        <dbReference type="PROSITE" id="PS50887"/>
    </source>
</evidence>
<dbReference type="InterPro" id="IPR035919">
    <property type="entry name" value="EAL_sf"/>
</dbReference>
<dbReference type="CDD" id="cd01948">
    <property type="entry name" value="EAL"/>
    <property type="match status" value="1"/>
</dbReference>
<keyword evidence="5" id="KW-1185">Reference proteome</keyword>
<keyword evidence="1" id="KW-0472">Membrane</keyword>
<feature type="transmembrane region" description="Helical" evidence="1">
    <location>
        <begin position="56"/>
        <end position="77"/>
    </location>
</feature>
<dbReference type="InterPro" id="IPR029787">
    <property type="entry name" value="Nucleotide_cyclase"/>
</dbReference>
<accession>A0ABT4CXE5</accession>
<dbReference type="SMART" id="SM00267">
    <property type="entry name" value="GGDEF"/>
    <property type="match status" value="1"/>
</dbReference>
<evidence type="ECO:0000313" key="4">
    <source>
        <dbReference type="EMBL" id="MCY6483022.1"/>
    </source>
</evidence>
<dbReference type="RefSeq" id="WP_268039288.1">
    <property type="nucleotide sequence ID" value="NZ_JAPQER010000001.1"/>
</dbReference>
<feature type="transmembrane region" description="Helical" evidence="1">
    <location>
        <begin position="12"/>
        <end position="35"/>
    </location>
</feature>
<evidence type="ECO:0000256" key="1">
    <source>
        <dbReference type="SAM" id="Phobius"/>
    </source>
</evidence>
<protein>
    <submittedName>
        <fullName evidence="4">Bifunctional diguanylate cyclase/phosphodiesterase</fullName>
    </submittedName>
</protein>
<dbReference type="InterPro" id="IPR000160">
    <property type="entry name" value="GGDEF_dom"/>
</dbReference>
<organism evidence="4 5">
    <name type="scientific">Clostridium aestuarii</name>
    <dbReference type="NCBI Taxonomy" id="338193"/>
    <lineage>
        <taxon>Bacteria</taxon>
        <taxon>Bacillati</taxon>
        <taxon>Bacillota</taxon>
        <taxon>Clostridia</taxon>
        <taxon>Eubacteriales</taxon>
        <taxon>Clostridiaceae</taxon>
        <taxon>Clostridium</taxon>
    </lineage>
</organism>
<dbReference type="SMART" id="SM00052">
    <property type="entry name" value="EAL"/>
    <property type="match status" value="1"/>
</dbReference>
<dbReference type="EMBL" id="JAPQER010000001">
    <property type="protein sequence ID" value="MCY6483022.1"/>
    <property type="molecule type" value="Genomic_DNA"/>
</dbReference>
<dbReference type="Pfam" id="PF00563">
    <property type="entry name" value="EAL"/>
    <property type="match status" value="1"/>
</dbReference>
<reference evidence="4" key="1">
    <citation type="submission" date="2022-12" db="EMBL/GenBank/DDBJ databases">
        <authorList>
            <person name="Wang J."/>
        </authorList>
    </citation>
    <scope>NUCLEOTIDE SEQUENCE</scope>
    <source>
        <strain evidence="4">HY-45-18</strain>
    </source>
</reference>
<gene>
    <name evidence="4" type="ORF">OW763_01470</name>
</gene>
<sequence length="521" mass="60393">MKYLHINSKHIVIKHLLSGVLFGFLFPICAHIFEIKRLDLKFTMKSLNYIHTNNKLLFMIDTAPFFLGMFALVAGIIRDKLEITNAKLEEQVIVDDLTGLYNRRYVRKNFKKFIENAQINGTKISLICIDFDRFKMFNDTLGHDFGDNLLISVSRRFLKESNKGEHIIQLGGDVFMIIVENLHSLCDIKKTVQHYINLFKKPIIVDNKEYIINISTGVSIFPDHGEDIKTLFKHTDIAMYNNKNNKKMEYEIFNYNMITNLNENFDIENELQYSLKKEELFVVYQPIIDTNTLKLQGAEALLRWNNSKLGMVSPAKFIPVAESTNLIIDIGKWVLKEACIQNKAWQDKGYNPIFISVNISVNQLKHTKFYHTVKEILEETKLNPKYLKLEITESGSMENFEEIKYILKKIKKLNVKICIDDFGTGYSSLAQLKSLSMDTLKIDKLFVDDLNINISSNLITSAIVAMAKKLNLNIIAEGVETVEQFEYLKEINCDQLQGYLFSKPLEKIFFEKLFNNEIHIP</sequence>
<name>A0ABT4CXE5_9CLOT</name>
<dbReference type="Proteomes" id="UP001078443">
    <property type="component" value="Unassembled WGS sequence"/>
</dbReference>
<proteinExistence type="predicted"/>
<dbReference type="PANTHER" id="PTHR33121">
    <property type="entry name" value="CYCLIC DI-GMP PHOSPHODIESTERASE PDEF"/>
    <property type="match status" value="1"/>
</dbReference>
<dbReference type="Gene3D" id="3.30.70.270">
    <property type="match status" value="1"/>
</dbReference>
<comment type="caution">
    <text evidence="4">The sequence shown here is derived from an EMBL/GenBank/DDBJ whole genome shotgun (WGS) entry which is preliminary data.</text>
</comment>
<evidence type="ECO:0000259" key="2">
    <source>
        <dbReference type="PROSITE" id="PS50883"/>
    </source>
</evidence>
<dbReference type="PROSITE" id="PS50887">
    <property type="entry name" value="GGDEF"/>
    <property type="match status" value="1"/>
</dbReference>
<dbReference type="CDD" id="cd01949">
    <property type="entry name" value="GGDEF"/>
    <property type="match status" value="1"/>
</dbReference>
<dbReference type="SUPFAM" id="SSF55073">
    <property type="entry name" value="Nucleotide cyclase"/>
    <property type="match status" value="1"/>
</dbReference>
<dbReference type="InterPro" id="IPR050706">
    <property type="entry name" value="Cyclic-di-GMP_PDE-like"/>
</dbReference>
<dbReference type="Pfam" id="PF00990">
    <property type="entry name" value="GGDEF"/>
    <property type="match status" value="1"/>
</dbReference>
<dbReference type="InterPro" id="IPR001633">
    <property type="entry name" value="EAL_dom"/>
</dbReference>
<dbReference type="PANTHER" id="PTHR33121:SF71">
    <property type="entry name" value="OXYGEN SENSOR PROTEIN DOSP"/>
    <property type="match status" value="1"/>
</dbReference>
<dbReference type="InterPro" id="IPR043128">
    <property type="entry name" value="Rev_trsase/Diguanyl_cyclase"/>
</dbReference>
<feature type="domain" description="GGDEF" evidence="3">
    <location>
        <begin position="122"/>
        <end position="255"/>
    </location>
</feature>
<feature type="domain" description="EAL" evidence="2">
    <location>
        <begin position="264"/>
        <end position="518"/>
    </location>
</feature>
<dbReference type="SUPFAM" id="SSF141868">
    <property type="entry name" value="EAL domain-like"/>
    <property type="match status" value="1"/>
</dbReference>
<dbReference type="Gene3D" id="3.20.20.450">
    <property type="entry name" value="EAL domain"/>
    <property type="match status" value="1"/>
</dbReference>
<keyword evidence="1" id="KW-0812">Transmembrane</keyword>
<dbReference type="PROSITE" id="PS50883">
    <property type="entry name" value="EAL"/>
    <property type="match status" value="1"/>
</dbReference>
<keyword evidence="1" id="KW-1133">Transmembrane helix</keyword>